<keyword evidence="4 9" id="KW-0812">Transmembrane</keyword>
<dbReference type="GO" id="GO:0016887">
    <property type="term" value="F:ATP hydrolysis activity"/>
    <property type="evidence" value="ECO:0007669"/>
    <property type="project" value="InterPro"/>
</dbReference>
<keyword evidence="3" id="KW-1003">Cell membrane</keyword>
<feature type="transmembrane region" description="Helical" evidence="9">
    <location>
        <begin position="274"/>
        <end position="295"/>
    </location>
</feature>
<dbReference type="SUPFAM" id="SSF52540">
    <property type="entry name" value="P-loop containing nucleoside triphosphate hydrolases"/>
    <property type="match status" value="1"/>
</dbReference>
<dbReference type="PROSITE" id="PS00211">
    <property type="entry name" value="ABC_TRANSPORTER_1"/>
    <property type="match status" value="1"/>
</dbReference>
<dbReference type="PANTHER" id="PTHR43394:SF1">
    <property type="entry name" value="ATP-BINDING CASSETTE SUB-FAMILY B MEMBER 10, MITOCHONDRIAL"/>
    <property type="match status" value="1"/>
</dbReference>
<reference evidence="12 13" key="1">
    <citation type="submission" date="2019-03" db="EMBL/GenBank/DDBJ databases">
        <title>Genomic Encyclopedia of Type Strains, Phase IV (KMG-IV): sequencing the most valuable type-strain genomes for metagenomic binning, comparative biology and taxonomic classification.</title>
        <authorList>
            <person name="Goeker M."/>
        </authorList>
    </citation>
    <scope>NUCLEOTIDE SEQUENCE [LARGE SCALE GENOMIC DNA]</scope>
    <source>
        <strain evidence="12 13">DSM 26752</strain>
    </source>
</reference>
<keyword evidence="7 9" id="KW-1133">Transmembrane helix</keyword>
<feature type="transmembrane region" description="Helical" evidence="9">
    <location>
        <begin position="135"/>
        <end position="153"/>
    </location>
</feature>
<protein>
    <submittedName>
        <fullName evidence="12">ATP-binding cassette subfamily B protein</fullName>
    </submittedName>
</protein>
<evidence type="ECO:0000256" key="7">
    <source>
        <dbReference type="ARBA" id="ARBA00022989"/>
    </source>
</evidence>
<dbReference type="GO" id="GO:0005886">
    <property type="term" value="C:plasma membrane"/>
    <property type="evidence" value="ECO:0007669"/>
    <property type="project" value="UniProtKB-SubCell"/>
</dbReference>
<dbReference type="OrthoDB" id="9762778at2"/>
<evidence type="ECO:0000259" key="11">
    <source>
        <dbReference type="PROSITE" id="PS50929"/>
    </source>
</evidence>
<dbReference type="GO" id="GO:0015421">
    <property type="term" value="F:ABC-type oligopeptide transporter activity"/>
    <property type="evidence" value="ECO:0007669"/>
    <property type="project" value="TreeGrafter"/>
</dbReference>
<evidence type="ECO:0000313" key="13">
    <source>
        <dbReference type="Proteomes" id="UP000294567"/>
    </source>
</evidence>
<feature type="domain" description="ABC transporter" evidence="10">
    <location>
        <begin position="334"/>
        <end position="569"/>
    </location>
</feature>
<dbReference type="EMBL" id="SMAE01000004">
    <property type="protein sequence ID" value="TCS90477.1"/>
    <property type="molecule type" value="Genomic_DNA"/>
</dbReference>
<keyword evidence="13" id="KW-1185">Reference proteome</keyword>
<dbReference type="Pfam" id="PF00005">
    <property type="entry name" value="ABC_tran"/>
    <property type="match status" value="1"/>
</dbReference>
<keyword evidence="5" id="KW-0547">Nucleotide-binding</keyword>
<dbReference type="RefSeq" id="WP_132026713.1">
    <property type="nucleotide sequence ID" value="NZ_CP068564.1"/>
</dbReference>
<dbReference type="Pfam" id="PF00664">
    <property type="entry name" value="ABC_membrane"/>
    <property type="match status" value="1"/>
</dbReference>
<dbReference type="Gene3D" id="3.40.50.300">
    <property type="entry name" value="P-loop containing nucleotide triphosphate hydrolases"/>
    <property type="match status" value="1"/>
</dbReference>
<dbReference type="AlphaFoldDB" id="A0A4R3KXB4"/>
<keyword evidence="6 12" id="KW-0067">ATP-binding</keyword>
<name>A0A4R3KXB4_9FIRM</name>
<feature type="transmembrane region" description="Helical" evidence="9">
    <location>
        <begin position="238"/>
        <end position="262"/>
    </location>
</feature>
<dbReference type="PROSITE" id="PS50929">
    <property type="entry name" value="ABC_TM1F"/>
    <property type="match status" value="1"/>
</dbReference>
<evidence type="ECO:0000256" key="6">
    <source>
        <dbReference type="ARBA" id="ARBA00022840"/>
    </source>
</evidence>
<dbReference type="FunFam" id="3.40.50.300:FF:000221">
    <property type="entry name" value="Multidrug ABC transporter ATP-binding protein"/>
    <property type="match status" value="1"/>
</dbReference>
<dbReference type="Gene3D" id="1.20.1560.10">
    <property type="entry name" value="ABC transporter type 1, transmembrane domain"/>
    <property type="match status" value="1"/>
</dbReference>
<dbReference type="SUPFAM" id="SSF90123">
    <property type="entry name" value="ABC transporter transmembrane region"/>
    <property type="match status" value="1"/>
</dbReference>
<accession>A0A4R3KXB4</accession>
<evidence type="ECO:0000256" key="5">
    <source>
        <dbReference type="ARBA" id="ARBA00022741"/>
    </source>
</evidence>
<dbReference type="InterPro" id="IPR011527">
    <property type="entry name" value="ABC1_TM_dom"/>
</dbReference>
<evidence type="ECO:0000256" key="4">
    <source>
        <dbReference type="ARBA" id="ARBA00022692"/>
    </source>
</evidence>
<evidence type="ECO:0000256" key="9">
    <source>
        <dbReference type="SAM" id="Phobius"/>
    </source>
</evidence>
<feature type="transmembrane region" description="Helical" evidence="9">
    <location>
        <begin position="15"/>
        <end position="33"/>
    </location>
</feature>
<evidence type="ECO:0000313" key="12">
    <source>
        <dbReference type="EMBL" id="TCS90477.1"/>
    </source>
</evidence>
<dbReference type="PROSITE" id="PS50893">
    <property type="entry name" value="ABC_TRANSPORTER_2"/>
    <property type="match status" value="1"/>
</dbReference>
<keyword evidence="2" id="KW-0813">Transport</keyword>
<dbReference type="InterPro" id="IPR017871">
    <property type="entry name" value="ABC_transporter-like_CS"/>
</dbReference>
<dbReference type="InterPro" id="IPR039421">
    <property type="entry name" value="Type_1_exporter"/>
</dbReference>
<feature type="transmembrane region" description="Helical" evidence="9">
    <location>
        <begin position="53"/>
        <end position="73"/>
    </location>
</feature>
<dbReference type="GO" id="GO:0005524">
    <property type="term" value="F:ATP binding"/>
    <property type="evidence" value="ECO:0007669"/>
    <property type="project" value="UniProtKB-KW"/>
</dbReference>
<dbReference type="PANTHER" id="PTHR43394">
    <property type="entry name" value="ATP-DEPENDENT PERMEASE MDL1, MITOCHONDRIAL"/>
    <property type="match status" value="1"/>
</dbReference>
<dbReference type="InterPro" id="IPR003439">
    <property type="entry name" value="ABC_transporter-like_ATP-bd"/>
</dbReference>
<dbReference type="SMART" id="SM00382">
    <property type="entry name" value="AAA"/>
    <property type="match status" value="1"/>
</dbReference>
<evidence type="ECO:0000259" key="10">
    <source>
        <dbReference type="PROSITE" id="PS50893"/>
    </source>
</evidence>
<organism evidence="12 13">
    <name type="scientific">Keratinibaculum paraultunense</name>
    <dbReference type="NCBI Taxonomy" id="1278232"/>
    <lineage>
        <taxon>Bacteria</taxon>
        <taxon>Bacillati</taxon>
        <taxon>Bacillota</taxon>
        <taxon>Tissierellia</taxon>
        <taxon>Tissierellales</taxon>
        <taxon>Tepidimicrobiaceae</taxon>
        <taxon>Keratinibaculum</taxon>
    </lineage>
</organism>
<dbReference type="InterPro" id="IPR027417">
    <property type="entry name" value="P-loop_NTPase"/>
</dbReference>
<comment type="subcellular location">
    <subcellularLocation>
        <location evidence="1">Cell membrane</location>
        <topology evidence="1">Multi-pass membrane protein</topology>
    </subcellularLocation>
</comment>
<dbReference type="CDD" id="cd18548">
    <property type="entry name" value="ABC_6TM_Tm287_like"/>
    <property type="match status" value="1"/>
</dbReference>
<gene>
    <name evidence="12" type="ORF">EDD65_10417</name>
</gene>
<sequence>MNLAYLKKYIQRYKVQFITALIFLILEAVVDLIQPTIMSKIVDVGVKNRDINYVFKLGGLMLFITFLGAIFAVTRNIKSSKVSQNFGADLREDLYIKIQRLSLEDINEIQDATLITRLTNDVNQMQNFAHGLMRVFVKAPILGIGSVIMAFILDFKMGLILLGIIPIVGIVVFINLKVSYPIFVNIQKAIDKVNGVIREYLSGIRVVKAFNRFKYEEARFKKVNEELKDVTTEGIRKLALFSPIVSLIVNIGIVLILWIGGIRVNAGNLEVGKIIALINYMTQLLFSLVMVIRIFNMYVRAKASAERIGEIFSIENPIVVKENPISLDKVEGNLEFANVYFKYHENSRYVLEDINFSINSGEFLAIIGSTGSGKSTLINLIPRLYDPSKGVIKIDGIDIKDLEIRELRESIAIVPQNILLFTGTIKENIKWGKEDATEEEIIKAAKIAQAHDFIISFNEGYDTYLGQGGVNLSGGQKQRIAIARALVRKAKFLILDDSTSAVDMITEKKIKKGLKEHLEDTTVIMIAQRITSVMDADKILVMDKGKIVNIGKHNELLNSSKIYSDIYRSQIGEEGLNIGS</sequence>
<dbReference type="InterPro" id="IPR036640">
    <property type="entry name" value="ABC1_TM_sf"/>
</dbReference>
<feature type="domain" description="ABC transmembrane type-1" evidence="11">
    <location>
        <begin position="18"/>
        <end position="300"/>
    </location>
</feature>
<feature type="transmembrane region" description="Helical" evidence="9">
    <location>
        <begin position="159"/>
        <end position="178"/>
    </location>
</feature>
<comment type="caution">
    <text evidence="12">The sequence shown here is derived from an EMBL/GenBank/DDBJ whole genome shotgun (WGS) entry which is preliminary data.</text>
</comment>
<proteinExistence type="predicted"/>
<evidence type="ECO:0000256" key="3">
    <source>
        <dbReference type="ARBA" id="ARBA00022475"/>
    </source>
</evidence>
<dbReference type="Proteomes" id="UP000294567">
    <property type="component" value="Unassembled WGS sequence"/>
</dbReference>
<keyword evidence="8 9" id="KW-0472">Membrane</keyword>
<dbReference type="InterPro" id="IPR003593">
    <property type="entry name" value="AAA+_ATPase"/>
</dbReference>
<evidence type="ECO:0000256" key="8">
    <source>
        <dbReference type="ARBA" id="ARBA00023136"/>
    </source>
</evidence>
<evidence type="ECO:0000256" key="1">
    <source>
        <dbReference type="ARBA" id="ARBA00004651"/>
    </source>
</evidence>
<evidence type="ECO:0000256" key="2">
    <source>
        <dbReference type="ARBA" id="ARBA00022448"/>
    </source>
</evidence>